<keyword evidence="2" id="KW-0472">Membrane</keyword>
<dbReference type="PRINTS" id="PR00303">
    <property type="entry name" value="SECYTRNLCASE"/>
</dbReference>
<keyword evidence="3" id="KW-0496">Mitochondrion</keyword>
<sequence length="420" mass="50512">MFDRKEMYSRIFFTFFIIFLLFLFRNVKLPGIELEILTKNVGIKMIDITNIVNGNAKFSILGLNITPIITCLLIQQFIYVFSSLEIFTSRSKNIYLNKNNFEKYYIYVFIIISYLEGIIYLNIISRGSISPFLEGFLDDTINYFLCVTSLVLGSFILYTFAKLINIYGIGKGLSLIIFVNIINTLLDVFYKYQVEIPQNYIFILFLQCFLCSIIYFYIETLFYKMSIIKLDGFLCENTNYNYISFLERYKISSLSLAGILPILFINSFIYFFKIIIVSFKSIIFYFFIEVFFMLLVYIFLNRILKKYIKYLYLIGNYNIYIENIENKKYLFVFLSDIFFNIFLRDYCYLCFILLFSKLIFICLYCFNFFENNISLMFDLNLLLIYETNNTFMFLYLIFFRILILIYYRIKYLMIKKELNI</sequence>
<evidence type="ECO:0000256" key="2">
    <source>
        <dbReference type="SAM" id="Phobius"/>
    </source>
</evidence>
<reference evidence="3" key="3">
    <citation type="journal article" date="2013" name="Genome Biol. Evol.">
        <title>Strikingly bacteria-like and gene-rich mitochondrial genomes throughout jakobid protists.</title>
        <authorList>
            <person name="Burger G."/>
            <person name="Gray M.W."/>
            <person name="Forget L."/>
            <person name="Lang B.F."/>
        </authorList>
    </citation>
    <scope>NUCLEOTIDE SEQUENCE</scope>
    <source>
        <strain evidence="3">ATCC 50283</strain>
    </source>
</reference>
<organism evidence="3">
    <name type="scientific">Reclinomonas americana ATCC 50283</name>
    <dbReference type="NCBI Taxonomy" id="1295594"/>
    <lineage>
        <taxon>Eukaryota</taxon>
        <taxon>Discoba</taxon>
        <taxon>Jakobida</taxon>
        <taxon>Histionina</taxon>
        <taxon>Histionidae</taxon>
        <taxon>Reclinomonas</taxon>
    </lineage>
</organism>
<dbReference type="InterPro" id="IPR002208">
    <property type="entry name" value="SecY/SEC61-alpha"/>
</dbReference>
<dbReference type="Gene3D" id="1.10.3370.10">
    <property type="entry name" value="SecY subunit domain"/>
    <property type="match status" value="1"/>
</dbReference>
<feature type="transmembrane region" description="Helical" evidence="2">
    <location>
        <begin position="198"/>
        <end position="218"/>
    </location>
</feature>
<keyword evidence="2" id="KW-1133">Transmembrane helix</keyword>
<protein>
    <submittedName>
        <fullName evidence="3">SecY-type transporter protein</fullName>
    </submittedName>
</protein>
<evidence type="ECO:0000256" key="1">
    <source>
        <dbReference type="RuleBase" id="RU004349"/>
    </source>
</evidence>
<dbReference type="SUPFAM" id="SSF103491">
    <property type="entry name" value="Preprotein translocase SecY subunit"/>
    <property type="match status" value="1"/>
</dbReference>
<geneLocation type="mitochondrion" evidence="3"/>
<dbReference type="InterPro" id="IPR023201">
    <property type="entry name" value="SecY_dom_sf"/>
</dbReference>
<feature type="transmembrane region" description="Helical" evidence="2">
    <location>
        <begin position="141"/>
        <end position="161"/>
    </location>
</feature>
<dbReference type="AlphaFoldDB" id="M4QAK2"/>
<feature type="transmembrane region" description="Helical" evidence="2">
    <location>
        <begin position="65"/>
        <end position="84"/>
    </location>
</feature>
<name>M4QAK2_RECAM</name>
<feature type="transmembrane region" description="Helical" evidence="2">
    <location>
        <begin position="282"/>
        <end position="300"/>
    </location>
</feature>
<accession>M4QAK2</accession>
<reference evidence="3" key="1">
    <citation type="journal article" date="2004" name="RNA">
        <title>Mitochondrial 3' tRNA editing in the jakobid Seculamonas ecuadoriensis: a novel mechanism and implications for tRNA processing.</title>
        <authorList>
            <person name="Leigh J."/>
            <person name="Lang B.F."/>
        </authorList>
    </citation>
    <scope>NUCLEOTIDE SEQUENCE</scope>
    <source>
        <strain evidence="3">ATCC 50283</strain>
    </source>
</reference>
<feature type="transmembrane region" description="Helical" evidence="2">
    <location>
        <begin position="7"/>
        <end position="24"/>
    </location>
</feature>
<evidence type="ECO:0000313" key="3">
    <source>
        <dbReference type="EMBL" id="AGH24346.1"/>
    </source>
</evidence>
<feature type="transmembrane region" description="Helical" evidence="2">
    <location>
        <begin position="389"/>
        <end position="407"/>
    </location>
</feature>
<gene>
    <name evidence="3" type="primary">secY</name>
</gene>
<comment type="similarity">
    <text evidence="1">Belongs to the SecY/SEC61-alpha family.</text>
</comment>
<feature type="transmembrane region" description="Helical" evidence="2">
    <location>
        <begin position="346"/>
        <end position="369"/>
    </location>
</feature>
<dbReference type="GO" id="GO:0015031">
    <property type="term" value="P:protein transport"/>
    <property type="evidence" value="ECO:0007669"/>
    <property type="project" value="InterPro"/>
</dbReference>
<dbReference type="PANTHER" id="PTHR10906">
    <property type="entry name" value="SECY/SEC61-ALPHA FAMILY MEMBER"/>
    <property type="match status" value="1"/>
</dbReference>
<feature type="transmembrane region" description="Helical" evidence="2">
    <location>
        <begin position="254"/>
        <end position="276"/>
    </location>
</feature>
<proteinExistence type="inferred from homology"/>
<feature type="transmembrane region" description="Helical" evidence="2">
    <location>
        <begin position="104"/>
        <end position="121"/>
    </location>
</feature>
<dbReference type="EMBL" id="KC353357">
    <property type="protein sequence ID" value="AGH24346.1"/>
    <property type="molecule type" value="Genomic_DNA"/>
</dbReference>
<feature type="transmembrane region" description="Helical" evidence="2">
    <location>
        <begin position="173"/>
        <end position="192"/>
    </location>
</feature>
<dbReference type="Pfam" id="PF00344">
    <property type="entry name" value="SecY"/>
    <property type="match status" value="1"/>
</dbReference>
<dbReference type="GO" id="GO:0016020">
    <property type="term" value="C:membrane"/>
    <property type="evidence" value="ECO:0007669"/>
    <property type="project" value="InterPro"/>
</dbReference>
<keyword evidence="2" id="KW-0812">Transmembrane</keyword>
<reference evidence="3" key="2">
    <citation type="journal article" date="2006" name="RNA">
        <title>Hybrid E. coli--Mitochondrial ribonuclease P RNAs are catalytically active.</title>
        <authorList>
            <person name="Seif E."/>
            <person name="Cadieux A."/>
            <person name="Lang B.F."/>
        </authorList>
    </citation>
    <scope>NUCLEOTIDE SEQUENCE</scope>
    <source>
        <strain evidence="3">ATCC 50283</strain>
    </source>
</reference>